<sequence length="78" mass="8178">GVGFGDGDAEPAKDFCKIIGGPSLMIVAFVDKTDSIGFNDDDGNDERLVFPDESSFSSSLIVACCSGMQGITERVVRA</sequence>
<dbReference type="EMBL" id="CAJOBP010107204">
    <property type="protein sequence ID" value="CAF4992608.1"/>
    <property type="molecule type" value="Genomic_DNA"/>
</dbReference>
<protein>
    <submittedName>
        <fullName evidence="1">Uncharacterized protein</fullName>
    </submittedName>
</protein>
<feature type="non-terminal residue" evidence="1">
    <location>
        <position position="1"/>
    </location>
</feature>
<proteinExistence type="predicted"/>
<gene>
    <name evidence="1" type="ORF">UJA718_LOCUS49911</name>
</gene>
<comment type="caution">
    <text evidence="1">The sequence shown here is derived from an EMBL/GenBank/DDBJ whole genome shotgun (WGS) entry which is preliminary data.</text>
</comment>
<evidence type="ECO:0000313" key="1">
    <source>
        <dbReference type="EMBL" id="CAF4992608.1"/>
    </source>
</evidence>
<accession>A0A821ZWI8</accession>
<reference evidence="1" key="1">
    <citation type="submission" date="2021-02" db="EMBL/GenBank/DDBJ databases">
        <authorList>
            <person name="Nowell W R."/>
        </authorList>
    </citation>
    <scope>NUCLEOTIDE SEQUENCE</scope>
</reference>
<dbReference type="Proteomes" id="UP000663873">
    <property type="component" value="Unassembled WGS sequence"/>
</dbReference>
<evidence type="ECO:0000313" key="2">
    <source>
        <dbReference type="Proteomes" id="UP000663873"/>
    </source>
</evidence>
<dbReference type="AlphaFoldDB" id="A0A821ZWI8"/>
<name>A0A821ZWI8_9BILA</name>
<keyword evidence="2" id="KW-1185">Reference proteome</keyword>
<organism evidence="1 2">
    <name type="scientific">Rotaria socialis</name>
    <dbReference type="NCBI Taxonomy" id="392032"/>
    <lineage>
        <taxon>Eukaryota</taxon>
        <taxon>Metazoa</taxon>
        <taxon>Spiralia</taxon>
        <taxon>Gnathifera</taxon>
        <taxon>Rotifera</taxon>
        <taxon>Eurotatoria</taxon>
        <taxon>Bdelloidea</taxon>
        <taxon>Philodinida</taxon>
        <taxon>Philodinidae</taxon>
        <taxon>Rotaria</taxon>
    </lineage>
</organism>